<sequence>MTAMYGEDCISLATVKRWNKRFRERGESCKDDTRQGQSHLAITPDTIAHADELIRQEWRISVDELAERVNISHGSVHSLIHDHLGYRRWCSE</sequence>
<comment type="subcellular location">
    <subcellularLocation>
        <location evidence="1">Nucleus</location>
    </subcellularLocation>
</comment>
<name>A0A8X6V251_TRICX</name>
<evidence type="ECO:0008006" key="4">
    <source>
        <dbReference type="Google" id="ProtNLM"/>
    </source>
</evidence>
<keyword evidence="3" id="KW-1185">Reference proteome</keyword>
<accession>A0A8X6V251</accession>
<dbReference type="Proteomes" id="UP000887159">
    <property type="component" value="Unassembled WGS sequence"/>
</dbReference>
<protein>
    <recommendedName>
        <fullName evidence="4">Transposase</fullName>
    </recommendedName>
</protein>
<proteinExistence type="predicted"/>
<evidence type="ECO:0000256" key="1">
    <source>
        <dbReference type="ARBA" id="ARBA00004123"/>
    </source>
</evidence>
<evidence type="ECO:0000313" key="2">
    <source>
        <dbReference type="EMBL" id="GFY01762.1"/>
    </source>
</evidence>
<dbReference type="EMBL" id="BMAU01021230">
    <property type="protein sequence ID" value="GFY01762.1"/>
    <property type="molecule type" value="Genomic_DNA"/>
</dbReference>
<dbReference type="PANTHER" id="PTHR46060">
    <property type="entry name" value="MARINER MOS1 TRANSPOSASE-LIKE PROTEIN"/>
    <property type="match status" value="1"/>
</dbReference>
<dbReference type="InterPro" id="IPR052709">
    <property type="entry name" value="Transposase-MT_Hybrid"/>
</dbReference>
<dbReference type="AlphaFoldDB" id="A0A8X6V251"/>
<dbReference type="InterPro" id="IPR009057">
    <property type="entry name" value="Homeodomain-like_sf"/>
</dbReference>
<comment type="caution">
    <text evidence="2">The sequence shown here is derived from an EMBL/GenBank/DDBJ whole genome shotgun (WGS) entry which is preliminary data.</text>
</comment>
<dbReference type="GO" id="GO:0005634">
    <property type="term" value="C:nucleus"/>
    <property type="evidence" value="ECO:0007669"/>
    <property type="project" value="UniProtKB-SubCell"/>
</dbReference>
<reference evidence="2" key="1">
    <citation type="submission" date="2020-08" db="EMBL/GenBank/DDBJ databases">
        <title>Multicomponent nature underlies the extraordinary mechanical properties of spider dragline silk.</title>
        <authorList>
            <person name="Kono N."/>
            <person name="Nakamura H."/>
            <person name="Mori M."/>
            <person name="Yoshida Y."/>
            <person name="Ohtoshi R."/>
            <person name="Malay A.D."/>
            <person name="Moran D.A.P."/>
            <person name="Tomita M."/>
            <person name="Numata K."/>
            <person name="Arakawa K."/>
        </authorList>
    </citation>
    <scope>NUCLEOTIDE SEQUENCE</scope>
</reference>
<gene>
    <name evidence="2" type="ORF">TNCV_1467541</name>
</gene>
<dbReference type="PANTHER" id="PTHR46060:SF1">
    <property type="entry name" value="MARINER MOS1 TRANSPOSASE-LIKE PROTEIN"/>
    <property type="match status" value="1"/>
</dbReference>
<dbReference type="SUPFAM" id="SSF46689">
    <property type="entry name" value="Homeodomain-like"/>
    <property type="match status" value="1"/>
</dbReference>
<evidence type="ECO:0000313" key="3">
    <source>
        <dbReference type="Proteomes" id="UP000887159"/>
    </source>
</evidence>
<organism evidence="2 3">
    <name type="scientific">Trichonephila clavipes</name>
    <name type="common">Golden silk orbweaver</name>
    <name type="synonym">Nephila clavipes</name>
    <dbReference type="NCBI Taxonomy" id="2585209"/>
    <lineage>
        <taxon>Eukaryota</taxon>
        <taxon>Metazoa</taxon>
        <taxon>Ecdysozoa</taxon>
        <taxon>Arthropoda</taxon>
        <taxon>Chelicerata</taxon>
        <taxon>Arachnida</taxon>
        <taxon>Araneae</taxon>
        <taxon>Araneomorphae</taxon>
        <taxon>Entelegynae</taxon>
        <taxon>Araneoidea</taxon>
        <taxon>Nephilidae</taxon>
        <taxon>Trichonephila</taxon>
    </lineage>
</organism>